<dbReference type="Proteomes" id="UP000642748">
    <property type="component" value="Unassembled WGS sequence"/>
</dbReference>
<organism evidence="2 3">
    <name type="scientific">Rugosimonospora africana</name>
    <dbReference type="NCBI Taxonomy" id="556532"/>
    <lineage>
        <taxon>Bacteria</taxon>
        <taxon>Bacillati</taxon>
        <taxon>Actinomycetota</taxon>
        <taxon>Actinomycetes</taxon>
        <taxon>Micromonosporales</taxon>
        <taxon>Micromonosporaceae</taxon>
        <taxon>Rugosimonospora</taxon>
    </lineage>
</organism>
<reference evidence="2" key="1">
    <citation type="submission" date="2021-01" db="EMBL/GenBank/DDBJ databases">
        <title>Whole genome shotgun sequence of Rugosimonospora africana NBRC 104875.</title>
        <authorList>
            <person name="Komaki H."/>
            <person name="Tamura T."/>
        </authorList>
    </citation>
    <scope>NUCLEOTIDE SEQUENCE</scope>
    <source>
        <strain evidence="2">NBRC 104875</strain>
    </source>
</reference>
<evidence type="ECO:0000313" key="3">
    <source>
        <dbReference type="Proteomes" id="UP000642748"/>
    </source>
</evidence>
<evidence type="ECO:0000256" key="1">
    <source>
        <dbReference type="SAM" id="MobiDB-lite"/>
    </source>
</evidence>
<evidence type="ECO:0000313" key="2">
    <source>
        <dbReference type="EMBL" id="GIH17879.1"/>
    </source>
</evidence>
<dbReference type="EMBL" id="BONZ01000060">
    <property type="protein sequence ID" value="GIH17879.1"/>
    <property type="molecule type" value="Genomic_DNA"/>
</dbReference>
<gene>
    <name evidence="2" type="ORF">Raf01_60510</name>
</gene>
<feature type="region of interest" description="Disordered" evidence="1">
    <location>
        <begin position="64"/>
        <end position="109"/>
    </location>
</feature>
<sequence>MACPAGTVVTGIPIGPPSQVPDPKSACTAALAPMLATSVEEFEATGSLETSACHTLSAGKIEHAAGAAGEDVRTGDGLGDGSGARRTAPDTAGDGDDADGMVIGPSPAAGFDPAAAEQAVRARIGTMTGTSRAGRIGAVYGLSQSRVC</sequence>
<keyword evidence="3" id="KW-1185">Reference proteome</keyword>
<dbReference type="AlphaFoldDB" id="A0A8J3QWY6"/>
<name>A0A8J3QWY6_9ACTN</name>
<comment type="caution">
    <text evidence="2">The sequence shown here is derived from an EMBL/GenBank/DDBJ whole genome shotgun (WGS) entry which is preliminary data.</text>
</comment>
<proteinExistence type="predicted"/>
<accession>A0A8J3QWY6</accession>
<protein>
    <submittedName>
        <fullName evidence="2">Uncharacterized protein</fullName>
    </submittedName>
</protein>